<sequence>MKLYSTTFTYDHPWSTVTLAYFLRYPNPYAQHVLASDILSRHVDTQGTLHTTRLLVKRGKLPKWGAKILNISQTYIIEHSIVNPATMEMQTESRNLDHTRVLKVVESQRMTASLADPTQTVVETTARAYSNLFFGVSGRIEGLGVSKFRENFERSRLGMQVILDALSRREGPTSTGIRLGQGLGARWRSVREWQARMNA</sequence>
<protein>
    <submittedName>
        <fullName evidence="2">PRELI-like family-domain-containing protein</fullName>
    </submittedName>
</protein>
<organism evidence="2 3">
    <name type="scientific">Protomyces lactucae-debilis</name>
    <dbReference type="NCBI Taxonomy" id="2754530"/>
    <lineage>
        <taxon>Eukaryota</taxon>
        <taxon>Fungi</taxon>
        <taxon>Dikarya</taxon>
        <taxon>Ascomycota</taxon>
        <taxon>Taphrinomycotina</taxon>
        <taxon>Taphrinomycetes</taxon>
        <taxon>Taphrinales</taxon>
        <taxon>Protomycetaceae</taxon>
        <taxon>Protomyces</taxon>
    </lineage>
</organism>
<dbReference type="Proteomes" id="UP000193685">
    <property type="component" value="Unassembled WGS sequence"/>
</dbReference>
<feature type="domain" description="PRELI/MSF1" evidence="1">
    <location>
        <begin position="1"/>
        <end position="171"/>
    </location>
</feature>
<dbReference type="STRING" id="56484.A0A1Y2FWH7"/>
<keyword evidence="3" id="KW-1185">Reference proteome</keyword>
<comment type="caution">
    <text evidence="2">The sequence shown here is derived from an EMBL/GenBank/DDBJ whole genome shotgun (WGS) entry which is preliminary data.</text>
</comment>
<evidence type="ECO:0000313" key="2">
    <source>
        <dbReference type="EMBL" id="ORY87536.1"/>
    </source>
</evidence>
<name>A0A1Y2FWH7_PROLT</name>
<dbReference type="RefSeq" id="XP_040728031.1">
    <property type="nucleotide sequence ID" value="XM_040865987.1"/>
</dbReference>
<dbReference type="AlphaFoldDB" id="A0A1Y2FWH7"/>
<dbReference type="OMA" id="GYEFFKC"/>
<dbReference type="InterPro" id="IPR006797">
    <property type="entry name" value="PRELI/MSF1_dom"/>
</dbReference>
<dbReference type="GeneID" id="63782586"/>
<accession>A0A1Y2FWH7</accession>
<proteinExistence type="predicted"/>
<dbReference type="PROSITE" id="PS50904">
    <property type="entry name" value="PRELI_MSF1"/>
    <property type="match status" value="1"/>
</dbReference>
<dbReference type="OrthoDB" id="341300at2759"/>
<dbReference type="Pfam" id="PF04707">
    <property type="entry name" value="PRELI"/>
    <property type="match status" value="1"/>
</dbReference>
<gene>
    <name evidence="2" type="ORF">BCR37DRAFT_12</name>
</gene>
<reference evidence="2 3" key="1">
    <citation type="submission" date="2016-07" db="EMBL/GenBank/DDBJ databases">
        <title>Pervasive Adenine N6-methylation of Active Genes in Fungi.</title>
        <authorList>
            <consortium name="DOE Joint Genome Institute"/>
            <person name="Mondo S.J."/>
            <person name="Dannebaum R.O."/>
            <person name="Kuo R.C."/>
            <person name="Labutti K."/>
            <person name="Haridas S."/>
            <person name="Kuo A."/>
            <person name="Salamov A."/>
            <person name="Ahrendt S.R."/>
            <person name="Lipzen A."/>
            <person name="Sullivan W."/>
            <person name="Andreopoulos W.B."/>
            <person name="Clum A."/>
            <person name="Lindquist E."/>
            <person name="Daum C."/>
            <person name="Ramamoorthy G.K."/>
            <person name="Gryganskyi A."/>
            <person name="Culley D."/>
            <person name="Magnuson J.K."/>
            <person name="James T.Y."/>
            <person name="O'Malley M.A."/>
            <person name="Stajich J.E."/>
            <person name="Spatafora J.W."/>
            <person name="Visel A."/>
            <person name="Grigoriev I.V."/>
        </authorList>
    </citation>
    <scope>NUCLEOTIDE SEQUENCE [LARGE SCALE GENOMIC DNA]</scope>
    <source>
        <strain evidence="2 3">12-1054</strain>
    </source>
</reference>
<dbReference type="PANTHER" id="PTHR11158">
    <property type="entry name" value="MSF1/PX19 RELATED"/>
    <property type="match status" value="1"/>
</dbReference>
<evidence type="ECO:0000313" key="3">
    <source>
        <dbReference type="Proteomes" id="UP000193685"/>
    </source>
</evidence>
<dbReference type="EMBL" id="MCFI01000001">
    <property type="protein sequence ID" value="ORY87536.1"/>
    <property type="molecule type" value="Genomic_DNA"/>
</dbReference>
<dbReference type="InterPro" id="IPR037365">
    <property type="entry name" value="Slowmo/Ups"/>
</dbReference>
<evidence type="ECO:0000259" key="1">
    <source>
        <dbReference type="PROSITE" id="PS50904"/>
    </source>
</evidence>
<dbReference type="GO" id="GO:0005758">
    <property type="term" value="C:mitochondrial intermembrane space"/>
    <property type="evidence" value="ECO:0007669"/>
    <property type="project" value="InterPro"/>
</dbReference>